<keyword evidence="3" id="KW-1185">Reference proteome</keyword>
<accession>A0A553NM65</accession>
<gene>
    <name evidence="2" type="ORF">TCAL_13868</name>
</gene>
<feature type="region of interest" description="Disordered" evidence="1">
    <location>
        <begin position="69"/>
        <end position="102"/>
    </location>
</feature>
<evidence type="ECO:0008006" key="4">
    <source>
        <dbReference type="Google" id="ProtNLM"/>
    </source>
</evidence>
<protein>
    <recommendedName>
        <fullName evidence="4">CCHC-type domain-containing protein</fullName>
    </recommendedName>
</protein>
<evidence type="ECO:0000313" key="2">
    <source>
        <dbReference type="EMBL" id="TRY66507.1"/>
    </source>
</evidence>
<dbReference type="EMBL" id="VCGU01000048">
    <property type="protein sequence ID" value="TRY66507.1"/>
    <property type="molecule type" value="Genomic_DNA"/>
</dbReference>
<reference evidence="2 3" key="1">
    <citation type="journal article" date="2018" name="Nat. Ecol. Evol.">
        <title>Genomic signatures of mitonuclear coevolution across populations of Tigriopus californicus.</title>
        <authorList>
            <person name="Barreto F.S."/>
            <person name="Watson E.T."/>
            <person name="Lima T.G."/>
            <person name="Willett C.S."/>
            <person name="Edmands S."/>
            <person name="Li W."/>
            <person name="Burton R.S."/>
        </authorList>
    </citation>
    <scope>NUCLEOTIDE SEQUENCE [LARGE SCALE GENOMIC DNA]</scope>
    <source>
        <strain evidence="2 3">San Diego</strain>
    </source>
</reference>
<name>A0A553NM65_TIGCA</name>
<evidence type="ECO:0000256" key="1">
    <source>
        <dbReference type="SAM" id="MobiDB-lite"/>
    </source>
</evidence>
<dbReference type="STRING" id="6832.A0A553NM65"/>
<dbReference type="AlphaFoldDB" id="A0A553NM65"/>
<dbReference type="Gene3D" id="4.10.60.10">
    <property type="entry name" value="Zinc finger, CCHC-type"/>
    <property type="match status" value="1"/>
</dbReference>
<dbReference type="Proteomes" id="UP000318571">
    <property type="component" value="Unassembled WGS sequence"/>
</dbReference>
<comment type="caution">
    <text evidence="2">The sequence shown here is derived from an EMBL/GenBank/DDBJ whole genome shotgun (WGS) entry which is preliminary data.</text>
</comment>
<organism evidence="2 3">
    <name type="scientific">Tigriopus californicus</name>
    <name type="common">Marine copepod</name>
    <dbReference type="NCBI Taxonomy" id="6832"/>
    <lineage>
        <taxon>Eukaryota</taxon>
        <taxon>Metazoa</taxon>
        <taxon>Ecdysozoa</taxon>
        <taxon>Arthropoda</taxon>
        <taxon>Crustacea</taxon>
        <taxon>Multicrustacea</taxon>
        <taxon>Hexanauplia</taxon>
        <taxon>Copepoda</taxon>
        <taxon>Harpacticoida</taxon>
        <taxon>Harpacticidae</taxon>
        <taxon>Tigriopus</taxon>
    </lineage>
</organism>
<sequence length="251" mass="27273">MSHDADLSGTCRDDQIVTRLMVGISDDKARKDLLKERPFPSLPRAIEICRSHEIANRNQSKLTGNKINKVQTRGQSMSRGRESSNRGSCGSCGGKRYHESEGCPAKDRKCAICQKLGHYAKVCGTKKAERRDGPCKASISTIFVGGVSSPEPICQLKTIEFEFLSPTNGKKITKLRGVPPDSGAAANLIGVNEIGHLAIRQEELISRGDVLYGANGGTMNAIGRVSAIVKLGQRQKLATFIVTNKYRGNHH</sequence>
<evidence type="ECO:0000313" key="3">
    <source>
        <dbReference type="Proteomes" id="UP000318571"/>
    </source>
</evidence>
<proteinExistence type="predicted"/>